<dbReference type="Gene3D" id="1.10.10.60">
    <property type="entry name" value="Homeodomain-like"/>
    <property type="match status" value="1"/>
</dbReference>
<keyword evidence="8" id="KW-0156">Chromatin regulator</keyword>
<evidence type="ECO:0000256" key="10">
    <source>
        <dbReference type="ARBA" id="ARBA00023242"/>
    </source>
</evidence>
<comment type="subcellular location">
    <subcellularLocation>
        <location evidence="1">Nucleus</location>
    </subcellularLocation>
</comment>
<dbReference type="GO" id="GO:0016740">
    <property type="term" value="F:transferase activity"/>
    <property type="evidence" value="ECO:0007669"/>
    <property type="project" value="UniProtKB-KW"/>
</dbReference>
<dbReference type="Gene3D" id="3.30.40.10">
    <property type="entry name" value="Zinc/RING finger domain, C3HC4 (zinc finger)"/>
    <property type="match status" value="1"/>
</dbReference>
<dbReference type="InterPro" id="IPR017907">
    <property type="entry name" value="Znf_RING_CS"/>
</dbReference>
<keyword evidence="7" id="KW-0862">Zinc</keyword>
<dbReference type="Proteomes" id="UP000681722">
    <property type="component" value="Unassembled WGS sequence"/>
</dbReference>
<dbReference type="InterPro" id="IPR013083">
    <property type="entry name" value="Znf_RING/FYVE/PHD"/>
</dbReference>
<sequence length="882" mass="99826">MRFNITNDCAAFIYSTVSNIDYFHMTIDENNKVDDDKVPEGKEPSSTEADILRDQTKDVNVKTSAEIAEPTGPASSVTNNNNSDDADNRKQEPTTELDEIATKQEVAEEPEKKSANSTKSKRKSSSSPKKKAKSSSSTIPNDSSPDEKDGPVQKAISTDANGEENANEVNSPSTQPTEDEKPLFEQPILLEGKRRRTATARLEINELTPKKEVQLPKGNGKPLGEIEYINYQITNTNGEQLVPLQYICFGRKVAHANMKKTLRTFNGFDFKKGTSEYERTISRLLKYKKSQLKVFLDVLGLHQNGRNEEQAERILDFLIEPYDEGKKLPKKVSKQNSASKKRQSTDSSSKASGIKRNNKTTSETIDESNMDSNDKDDPIEDDDDEEREEEEVDEYEPGKGKKKSSPKKKVRSLNNKNSASKDKGQKRKRVSATTKEDSKKIRNDTTVNDENDDEKETTNASGDTNETSPISEDNVANNIKHKNETKEPSEDSLRSTVKRILNGVDLSGVTMKNVLKDVYSKYPDFDLTDRKDFIKDIVKEMEYSEEVKELCSSTKDSQNLLSPICQCPICFHDIFDAQEIYKVNACSCMFCRKCVYQYCTNQLEINFIPIACPNANCNGILSINELEPALNTKQIQLYEKLLLNHEVALDRKKLFCPGVNCGQICTIPDENDLTKKAPITCTNCRLTFCIKCREIWHEDRPCPDDGIPFESEAEASIKRCPRCQLPIERLVGCAQMLCRRCKHIFCWYCLTSLDNDFFLLHYERGPCRNRLGHTRISLFLHRITIVGIFAGLSVLLLIATPFLILATPCIICCRCKESKSRSGYYAKWRRRFREARGRRASDELTTLEIDQSTSLSKIETAAFSTPPIFTTRTDDHLEVSTE</sequence>
<feature type="compositionally biased region" description="Basic and acidic residues" evidence="12">
    <location>
        <begin position="32"/>
        <end position="60"/>
    </location>
</feature>
<feature type="compositionally biased region" description="Basic and acidic residues" evidence="12">
    <location>
        <begin position="100"/>
        <end position="114"/>
    </location>
</feature>
<proteinExistence type="predicted"/>
<evidence type="ECO:0000313" key="20">
    <source>
        <dbReference type="EMBL" id="CAF3609144.1"/>
    </source>
</evidence>
<evidence type="ECO:0000256" key="8">
    <source>
        <dbReference type="ARBA" id="ARBA00022853"/>
    </source>
</evidence>
<evidence type="ECO:0000256" key="12">
    <source>
        <dbReference type="SAM" id="MobiDB-lite"/>
    </source>
</evidence>
<feature type="region of interest" description="Disordered" evidence="12">
    <location>
        <begin position="328"/>
        <end position="494"/>
    </location>
</feature>
<evidence type="ECO:0000256" key="13">
    <source>
        <dbReference type="SAM" id="Phobius"/>
    </source>
</evidence>
<protein>
    <recommendedName>
        <fullName evidence="22">RBR-type E3 ubiquitin transferase</fullName>
    </recommendedName>
</protein>
<feature type="compositionally biased region" description="Low complexity" evidence="12">
    <location>
        <begin position="134"/>
        <end position="143"/>
    </location>
</feature>
<dbReference type="PROSITE" id="PS50089">
    <property type="entry name" value="ZF_RING_2"/>
    <property type="match status" value="1"/>
</dbReference>
<dbReference type="Gene3D" id="1.20.120.1750">
    <property type="match status" value="1"/>
</dbReference>
<feature type="domain" description="RING-type" evidence="15">
    <location>
        <begin position="563"/>
        <end position="771"/>
    </location>
</feature>
<dbReference type="PANTHER" id="PTHR13468">
    <property type="entry name" value="DEK PROTEIN"/>
    <property type="match status" value="1"/>
</dbReference>
<feature type="compositionally biased region" description="Polar residues" evidence="12">
    <location>
        <begin position="73"/>
        <end position="83"/>
    </location>
</feature>
<evidence type="ECO:0000256" key="7">
    <source>
        <dbReference type="ARBA" id="ARBA00022833"/>
    </source>
</evidence>
<feature type="compositionally biased region" description="Basic and acidic residues" evidence="12">
    <location>
        <begin position="434"/>
        <end position="443"/>
    </location>
</feature>
<dbReference type="SUPFAM" id="SSF57850">
    <property type="entry name" value="RING/U-box"/>
    <property type="match status" value="3"/>
</dbReference>
<dbReference type="GO" id="GO:0008270">
    <property type="term" value="F:zinc ion binding"/>
    <property type="evidence" value="ECO:0007669"/>
    <property type="project" value="UniProtKB-KW"/>
</dbReference>
<evidence type="ECO:0000256" key="1">
    <source>
        <dbReference type="ARBA" id="ARBA00004123"/>
    </source>
</evidence>
<gene>
    <name evidence="17" type="ORF">GPM918_LOCUS2928</name>
    <name evidence="18" type="ORF">OVA965_LOCUS5833</name>
    <name evidence="19" type="ORF">SRO942_LOCUS2928</name>
    <name evidence="20" type="ORF">TMI583_LOCUS5830</name>
</gene>
<dbReference type="PANTHER" id="PTHR13468:SF1">
    <property type="entry name" value="PROTEIN DEK"/>
    <property type="match status" value="1"/>
</dbReference>
<feature type="region of interest" description="Disordered" evidence="12">
    <location>
        <begin position="32"/>
        <end position="195"/>
    </location>
</feature>
<dbReference type="InterPro" id="IPR044066">
    <property type="entry name" value="TRIAD_supradom"/>
</dbReference>
<keyword evidence="13" id="KW-1133">Transmembrane helix</keyword>
<evidence type="ECO:0000256" key="3">
    <source>
        <dbReference type="ARBA" id="ARBA00022723"/>
    </source>
</evidence>
<dbReference type="Proteomes" id="UP000663829">
    <property type="component" value="Unassembled WGS sequence"/>
</dbReference>
<feature type="compositionally biased region" description="Polar residues" evidence="12">
    <location>
        <begin position="167"/>
        <end position="176"/>
    </location>
</feature>
<evidence type="ECO:0000256" key="4">
    <source>
        <dbReference type="ARBA" id="ARBA00022737"/>
    </source>
</evidence>
<feature type="compositionally biased region" description="Basic residues" evidence="12">
    <location>
        <begin position="119"/>
        <end position="133"/>
    </location>
</feature>
<evidence type="ECO:0000259" key="14">
    <source>
        <dbReference type="PROSITE" id="PS50089"/>
    </source>
</evidence>
<dbReference type="OrthoDB" id="10009520at2759"/>
<evidence type="ECO:0000313" key="18">
    <source>
        <dbReference type="EMBL" id="CAF0824751.1"/>
    </source>
</evidence>
<keyword evidence="21" id="KW-1185">Reference proteome</keyword>
<dbReference type="EMBL" id="CAJOBA010001686">
    <property type="protein sequence ID" value="CAF3609144.1"/>
    <property type="molecule type" value="Genomic_DNA"/>
</dbReference>
<dbReference type="PROSITE" id="PS51998">
    <property type="entry name" value="DEK_C"/>
    <property type="match status" value="1"/>
</dbReference>
<name>A0A813S3I1_9BILA</name>
<keyword evidence="4" id="KW-0677">Repeat</keyword>
<dbReference type="AlphaFoldDB" id="A0A813S3I1"/>
<keyword evidence="10" id="KW-0539">Nucleus</keyword>
<dbReference type="InterPro" id="IPR002867">
    <property type="entry name" value="IBR_dom"/>
</dbReference>
<dbReference type="SUPFAM" id="SSF109715">
    <property type="entry name" value="DEK C-terminal domain"/>
    <property type="match status" value="1"/>
</dbReference>
<dbReference type="PROSITE" id="PS51873">
    <property type="entry name" value="TRIAD"/>
    <property type="match status" value="1"/>
</dbReference>
<evidence type="ECO:0000313" key="21">
    <source>
        <dbReference type="Proteomes" id="UP000663829"/>
    </source>
</evidence>
<dbReference type="InterPro" id="IPR044198">
    <property type="entry name" value="DEK"/>
</dbReference>
<keyword evidence="9" id="KW-0238">DNA-binding</keyword>
<feature type="domain" description="RING-type" evidence="14">
    <location>
        <begin position="567"/>
        <end position="613"/>
    </location>
</feature>
<dbReference type="Proteomes" id="UP000677228">
    <property type="component" value="Unassembled WGS sequence"/>
</dbReference>
<dbReference type="EMBL" id="CAJOBC010000340">
    <property type="protein sequence ID" value="CAF3573777.1"/>
    <property type="molecule type" value="Genomic_DNA"/>
</dbReference>
<dbReference type="GO" id="GO:0042393">
    <property type="term" value="F:histone binding"/>
    <property type="evidence" value="ECO:0007669"/>
    <property type="project" value="TreeGrafter"/>
</dbReference>
<feature type="transmembrane region" description="Helical" evidence="13">
    <location>
        <begin position="785"/>
        <end position="811"/>
    </location>
</feature>
<dbReference type="GO" id="GO:0006325">
    <property type="term" value="P:chromatin organization"/>
    <property type="evidence" value="ECO:0007669"/>
    <property type="project" value="UniProtKB-KW"/>
</dbReference>
<comment type="caution">
    <text evidence="17">The sequence shown here is derived from an EMBL/GenBank/DDBJ whole genome shotgun (WGS) entry which is preliminary data.</text>
</comment>
<evidence type="ECO:0000256" key="9">
    <source>
        <dbReference type="ARBA" id="ARBA00023125"/>
    </source>
</evidence>
<dbReference type="PROSITE" id="PS00518">
    <property type="entry name" value="ZF_RING_1"/>
    <property type="match status" value="1"/>
</dbReference>
<keyword evidence="5 11" id="KW-0863">Zinc-finger</keyword>
<feature type="compositionally biased region" description="Basic residues" evidence="12">
    <location>
        <begin position="400"/>
        <end position="411"/>
    </location>
</feature>
<evidence type="ECO:0000259" key="15">
    <source>
        <dbReference type="PROSITE" id="PS51873"/>
    </source>
</evidence>
<feature type="compositionally biased region" description="Polar residues" evidence="12">
    <location>
        <begin position="460"/>
        <end position="477"/>
    </location>
</feature>
<dbReference type="EMBL" id="CAJNOQ010000340">
    <property type="protein sequence ID" value="CAF0789620.1"/>
    <property type="molecule type" value="Genomic_DNA"/>
</dbReference>
<dbReference type="Pfam" id="PF22191">
    <property type="entry name" value="IBR_1"/>
    <property type="match status" value="1"/>
</dbReference>
<dbReference type="Proteomes" id="UP000682733">
    <property type="component" value="Unassembled WGS sequence"/>
</dbReference>
<evidence type="ECO:0000256" key="2">
    <source>
        <dbReference type="ARBA" id="ARBA00022679"/>
    </source>
</evidence>
<dbReference type="Pfam" id="PF08766">
    <property type="entry name" value="DEK_C"/>
    <property type="match status" value="1"/>
</dbReference>
<dbReference type="GO" id="GO:0005634">
    <property type="term" value="C:nucleus"/>
    <property type="evidence" value="ECO:0007669"/>
    <property type="project" value="UniProtKB-SubCell"/>
</dbReference>
<reference evidence="17" key="1">
    <citation type="submission" date="2021-02" db="EMBL/GenBank/DDBJ databases">
        <authorList>
            <person name="Nowell W R."/>
        </authorList>
    </citation>
    <scope>NUCLEOTIDE SEQUENCE</scope>
</reference>
<evidence type="ECO:0000313" key="19">
    <source>
        <dbReference type="EMBL" id="CAF3573777.1"/>
    </source>
</evidence>
<feature type="compositionally biased region" description="Acidic residues" evidence="12">
    <location>
        <begin position="377"/>
        <end position="395"/>
    </location>
</feature>
<dbReference type="CDD" id="cd20352">
    <property type="entry name" value="Rcat_RBR_RNF144"/>
    <property type="match status" value="1"/>
</dbReference>
<dbReference type="Pfam" id="PF01485">
    <property type="entry name" value="IBR"/>
    <property type="match status" value="1"/>
</dbReference>
<feature type="compositionally biased region" description="Basic and acidic residues" evidence="12">
    <location>
        <begin position="481"/>
        <end position="493"/>
    </location>
</feature>
<keyword evidence="13" id="KW-0812">Transmembrane</keyword>
<dbReference type="EMBL" id="CAJNOK010001686">
    <property type="protein sequence ID" value="CAF0824751.1"/>
    <property type="molecule type" value="Genomic_DNA"/>
</dbReference>
<accession>A0A813S3I1</accession>
<keyword evidence="2" id="KW-0808">Transferase</keyword>
<evidence type="ECO:0000256" key="6">
    <source>
        <dbReference type="ARBA" id="ARBA00022786"/>
    </source>
</evidence>
<dbReference type="GO" id="GO:0003677">
    <property type="term" value="F:DNA binding"/>
    <property type="evidence" value="ECO:0007669"/>
    <property type="project" value="UniProtKB-KW"/>
</dbReference>
<dbReference type="InterPro" id="IPR001841">
    <property type="entry name" value="Znf_RING"/>
</dbReference>
<keyword evidence="13" id="KW-0472">Membrane</keyword>
<feature type="domain" description="DEK-C" evidence="16">
    <location>
        <begin position="487"/>
        <end position="543"/>
    </location>
</feature>
<keyword evidence="6" id="KW-0833">Ubl conjugation pathway</keyword>
<evidence type="ECO:0000313" key="17">
    <source>
        <dbReference type="EMBL" id="CAF0789620.1"/>
    </source>
</evidence>
<evidence type="ECO:0000256" key="11">
    <source>
        <dbReference type="PROSITE-ProRule" id="PRU00175"/>
    </source>
</evidence>
<organism evidence="17 21">
    <name type="scientific">Didymodactylos carnosus</name>
    <dbReference type="NCBI Taxonomy" id="1234261"/>
    <lineage>
        <taxon>Eukaryota</taxon>
        <taxon>Metazoa</taxon>
        <taxon>Spiralia</taxon>
        <taxon>Gnathifera</taxon>
        <taxon>Rotifera</taxon>
        <taxon>Eurotatoria</taxon>
        <taxon>Bdelloidea</taxon>
        <taxon>Philodinida</taxon>
        <taxon>Philodinidae</taxon>
        <taxon>Didymodactylos</taxon>
    </lineage>
</organism>
<evidence type="ECO:0000256" key="5">
    <source>
        <dbReference type="ARBA" id="ARBA00022771"/>
    </source>
</evidence>
<evidence type="ECO:0008006" key="22">
    <source>
        <dbReference type="Google" id="ProtNLM"/>
    </source>
</evidence>
<dbReference type="GO" id="GO:2000779">
    <property type="term" value="P:regulation of double-strand break repair"/>
    <property type="evidence" value="ECO:0007669"/>
    <property type="project" value="TreeGrafter"/>
</dbReference>
<keyword evidence="3" id="KW-0479">Metal-binding</keyword>
<dbReference type="InterPro" id="IPR014876">
    <property type="entry name" value="DEK_C"/>
</dbReference>
<dbReference type="SMART" id="SM00647">
    <property type="entry name" value="IBR"/>
    <property type="match status" value="2"/>
</dbReference>
<evidence type="ECO:0000259" key="16">
    <source>
        <dbReference type="PROSITE" id="PS51998"/>
    </source>
</evidence>